<organism evidence="1">
    <name type="scientific">Arundo donax</name>
    <name type="common">Giant reed</name>
    <name type="synonym">Donax arundinaceus</name>
    <dbReference type="NCBI Taxonomy" id="35708"/>
    <lineage>
        <taxon>Eukaryota</taxon>
        <taxon>Viridiplantae</taxon>
        <taxon>Streptophyta</taxon>
        <taxon>Embryophyta</taxon>
        <taxon>Tracheophyta</taxon>
        <taxon>Spermatophyta</taxon>
        <taxon>Magnoliopsida</taxon>
        <taxon>Liliopsida</taxon>
        <taxon>Poales</taxon>
        <taxon>Poaceae</taxon>
        <taxon>PACMAD clade</taxon>
        <taxon>Arundinoideae</taxon>
        <taxon>Arundineae</taxon>
        <taxon>Arundo</taxon>
    </lineage>
</organism>
<name>A0A0A9BEV7_ARUDO</name>
<accession>A0A0A9BEV7</accession>
<evidence type="ECO:0000313" key="1">
    <source>
        <dbReference type="EMBL" id="JAD60653.1"/>
    </source>
</evidence>
<reference evidence="1" key="2">
    <citation type="journal article" date="2015" name="Data Brief">
        <title>Shoot transcriptome of the giant reed, Arundo donax.</title>
        <authorList>
            <person name="Barrero R.A."/>
            <person name="Guerrero F.D."/>
            <person name="Moolhuijzen P."/>
            <person name="Goolsby J.A."/>
            <person name="Tidwell J."/>
            <person name="Bellgard S.E."/>
            <person name="Bellgard M.I."/>
        </authorList>
    </citation>
    <scope>NUCLEOTIDE SEQUENCE</scope>
    <source>
        <tissue evidence="1">Shoot tissue taken approximately 20 cm above the soil surface</tissue>
    </source>
</reference>
<dbReference type="AlphaFoldDB" id="A0A0A9BEV7"/>
<dbReference type="EMBL" id="GBRH01237242">
    <property type="protein sequence ID" value="JAD60653.1"/>
    <property type="molecule type" value="Transcribed_RNA"/>
</dbReference>
<protein>
    <submittedName>
        <fullName evidence="1">Uncharacterized protein</fullName>
    </submittedName>
</protein>
<proteinExistence type="predicted"/>
<sequence>MTRDTGITTKLSYRKCVRRGREPWKGIRPSGEPLLFI</sequence>
<reference evidence="1" key="1">
    <citation type="submission" date="2014-09" db="EMBL/GenBank/DDBJ databases">
        <authorList>
            <person name="Magalhaes I.L.F."/>
            <person name="Oliveira U."/>
            <person name="Santos F.R."/>
            <person name="Vidigal T.H.D.A."/>
            <person name="Brescovit A.D."/>
            <person name="Santos A.J."/>
        </authorList>
    </citation>
    <scope>NUCLEOTIDE SEQUENCE</scope>
    <source>
        <tissue evidence="1">Shoot tissue taken approximately 20 cm above the soil surface</tissue>
    </source>
</reference>